<dbReference type="InParanoid" id="A0A6P7GHZ2"/>
<reference evidence="1" key="1">
    <citation type="submission" date="2025-08" db="UniProtKB">
        <authorList>
            <consortium name="RefSeq"/>
        </authorList>
    </citation>
    <scope>IDENTIFICATION</scope>
    <source>
        <tissue evidence="1">Whole insect</tissue>
    </source>
</reference>
<dbReference type="RefSeq" id="XP_028149414.1">
    <property type="nucleotide sequence ID" value="XM_028293613.1"/>
</dbReference>
<evidence type="ECO:0000313" key="1">
    <source>
        <dbReference type="RefSeq" id="XP_028149414.1"/>
    </source>
</evidence>
<sequence>MADLFKNEPENVSFEFTELEDQIKPYYIDKGVRPKEIKIEQCNNDLKFEVNENDLKYQILPTEGMKFEPNVMDDNSKDAERNEKVWYLRGDALILHQVVVFLPTNCDIILAVFAYSKGFSSNLSKRV</sequence>
<proteinExistence type="predicted"/>
<gene>
    <name evidence="1" type="primary">LOC114342811</name>
</gene>
<protein>
    <submittedName>
        <fullName evidence="1">Uncharacterized protein LOC114342811</fullName>
    </submittedName>
</protein>
<organism evidence="1">
    <name type="scientific">Diabrotica virgifera virgifera</name>
    <name type="common">western corn rootworm</name>
    <dbReference type="NCBI Taxonomy" id="50390"/>
    <lineage>
        <taxon>Eukaryota</taxon>
        <taxon>Metazoa</taxon>
        <taxon>Ecdysozoa</taxon>
        <taxon>Arthropoda</taxon>
        <taxon>Hexapoda</taxon>
        <taxon>Insecta</taxon>
        <taxon>Pterygota</taxon>
        <taxon>Neoptera</taxon>
        <taxon>Endopterygota</taxon>
        <taxon>Coleoptera</taxon>
        <taxon>Polyphaga</taxon>
        <taxon>Cucujiformia</taxon>
        <taxon>Chrysomeloidea</taxon>
        <taxon>Chrysomelidae</taxon>
        <taxon>Galerucinae</taxon>
        <taxon>Diabroticina</taxon>
        <taxon>Diabroticites</taxon>
        <taxon>Diabrotica</taxon>
    </lineage>
</organism>
<dbReference type="AlphaFoldDB" id="A0A6P7GHZ2"/>
<name>A0A6P7GHZ2_DIAVI</name>
<accession>A0A6P7GHZ2</accession>